<dbReference type="Proteomes" id="UP000094472">
    <property type="component" value="Unassembled WGS sequence"/>
</dbReference>
<dbReference type="PROSITE" id="PS51257">
    <property type="entry name" value="PROKAR_LIPOPROTEIN"/>
    <property type="match status" value="1"/>
</dbReference>
<dbReference type="OrthoDB" id="8451179at2"/>
<evidence type="ECO:0000313" key="1">
    <source>
        <dbReference type="EMBL" id="ODR94849.1"/>
    </source>
</evidence>
<dbReference type="EMBL" id="LPWF01000035">
    <property type="protein sequence ID" value="ODR94849.1"/>
    <property type="molecule type" value="Genomic_DNA"/>
</dbReference>
<organism evidence="1 2">
    <name type="scientific">Methyloceanibacter superfactus</name>
    <dbReference type="NCBI Taxonomy" id="1774969"/>
    <lineage>
        <taxon>Bacteria</taxon>
        <taxon>Pseudomonadati</taxon>
        <taxon>Pseudomonadota</taxon>
        <taxon>Alphaproteobacteria</taxon>
        <taxon>Hyphomicrobiales</taxon>
        <taxon>Hyphomicrobiaceae</taxon>
        <taxon>Methyloceanibacter</taxon>
    </lineage>
</organism>
<reference evidence="1 2" key="1">
    <citation type="journal article" date="2016" name="Environ. Microbiol.">
        <title>New Methyloceanibacter diversity from North Sea sediments includes methanotroph containing solely the soluble methane monooxygenase.</title>
        <authorList>
            <person name="Vekeman B."/>
            <person name="Kerckhof F.M."/>
            <person name="Cremers G."/>
            <person name="de Vos P."/>
            <person name="Vandamme P."/>
            <person name="Boon N."/>
            <person name="Op den Camp H.J."/>
            <person name="Heylen K."/>
        </authorList>
    </citation>
    <scope>NUCLEOTIDE SEQUENCE [LARGE SCALE GENOMIC DNA]</scope>
    <source>
        <strain evidence="1 2">R-67175</strain>
    </source>
</reference>
<gene>
    <name evidence="1" type="ORF">AUC69_03325</name>
</gene>
<name>A0A1E3VMU8_9HYPH</name>
<dbReference type="AlphaFoldDB" id="A0A1E3VMU8"/>
<keyword evidence="2" id="KW-1185">Reference proteome</keyword>
<accession>A0A1E3VMU8</accession>
<evidence type="ECO:0000313" key="2">
    <source>
        <dbReference type="Proteomes" id="UP000094472"/>
    </source>
</evidence>
<protein>
    <submittedName>
        <fullName evidence="1">Uncharacterized protein</fullName>
    </submittedName>
</protein>
<proteinExistence type="predicted"/>
<dbReference type="STRING" id="1774969.AUC69_03325"/>
<comment type="caution">
    <text evidence="1">The sequence shown here is derived from an EMBL/GenBank/DDBJ whole genome shotgun (WGS) entry which is preliminary data.</text>
</comment>
<sequence length="92" mass="10276">MVRKAFILALLAPMATGFFGCADREEIRADRVAQQVAKDAEEEAACRPKGDPGSAEYDACRQELANKRAQKAEIEYQKRRDFDRVLGGLDDL</sequence>
<dbReference type="RefSeq" id="WP_069442788.1">
    <property type="nucleotide sequence ID" value="NZ_LPWF01000035.1"/>
</dbReference>